<protein>
    <recommendedName>
        <fullName evidence="11">Glycosyltransferase family 31 protein</fullName>
    </recommendedName>
</protein>
<dbReference type="InterPro" id="IPR026050">
    <property type="entry name" value="C1GALT1/C1GALT1_chp1"/>
</dbReference>
<accession>A0A9P9DID2</accession>
<evidence type="ECO:0000256" key="6">
    <source>
        <dbReference type="ARBA" id="ARBA00023136"/>
    </source>
</evidence>
<proteinExistence type="inferred from homology"/>
<keyword evidence="3" id="KW-0812">Transmembrane</keyword>
<feature type="region of interest" description="Disordered" evidence="7">
    <location>
        <begin position="34"/>
        <end position="156"/>
    </location>
</feature>
<organism evidence="9 10">
    <name type="scientific">Dendryphion nanum</name>
    <dbReference type="NCBI Taxonomy" id="256645"/>
    <lineage>
        <taxon>Eukaryota</taxon>
        <taxon>Fungi</taxon>
        <taxon>Dikarya</taxon>
        <taxon>Ascomycota</taxon>
        <taxon>Pezizomycotina</taxon>
        <taxon>Dothideomycetes</taxon>
        <taxon>Pleosporomycetidae</taxon>
        <taxon>Pleosporales</taxon>
        <taxon>Torulaceae</taxon>
        <taxon>Dendryphion</taxon>
    </lineage>
</organism>
<feature type="compositionally biased region" description="Low complexity" evidence="7">
    <location>
        <begin position="74"/>
        <end position="84"/>
    </location>
</feature>
<keyword evidence="5" id="KW-1133">Transmembrane helix</keyword>
<feature type="compositionally biased region" description="Basic and acidic residues" evidence="7">
    <location>
        <begin position="85"/>
        <end position="97"/>
    </location>
</feature>
<dbReference type="PANTHER" id="PTHR23033">
    <property type="entry name" value="BETA1,3-GALACTOSYLTRANSFERASE"/>
    <property type="match status" value="1"/>
</dbReference>
<keyword evidence="8" id="KW-0732">Signal</keyword>
<comment type="similarity">
    <text evidence="2">Belongs to the glycosyltransferase 31 family. Beta3-Gal-T subfamily.</text>
</comment>
<feature type="compositionally biased region" description="Basic and acidic residues" evidence="7">
    <location>
        <begin position="50"/>
        <end position="59"/>
    </location>
</feature>
<name>A0A9P9DID2_9PLEO</name>
<evidence type="ECO:0000256" key="5">
    <source>
        <dbReference type="ARBA" id="ARBA00022989"/>
    </source>
</evidence>
<dbReference type="PANTHER" id="PTHR23033:SF47">
    <property type="entry name" value="APPLE DOMAIN-CONTAINING PROTEIN-RELATED"/>
    <property type="match status" value="1"/>
</dbReference>
<sequence>MPHFTPSRIAVVVLTFSLLTFLWTFGLPNPGISPALPKDQHDTSSQNPAKGKDGHKDNLKVPTSPPTPTPTPASTPSSTPSPSAKPDEMEKVKDVGELKNGQTTAPGESLKEQKETASGTAAKVQPTSIPASSAASVVESSLEPTPSPSATGGPEFCKHVHRAPDVMIVIKTSKAEIKEKIPSHLKTLLSCVPNFAIFSDHAGEIDGIPIYDVLESVSESAKQQHGEFKDYERIKTEDNVKAGSVNKDLDKWKILPMVYTAYQMRPEARFYMFIEADTSLSWANLLQWIDRLDYRIAYYSGAPNTLGKIRFAQRGSGILLSQGALRLYAKGYDELYKSKWEGRVGNECCGDAILATAMQDSRVEFYSSFPLIQGESPWTLDWTNRHWCAPMLTWHHVNKQDLETIWEQHHSWTAKNGWDKPYLFRDAFTELIEPHLTDLKHDWDNISADSKIEKNINAEKDPNSEWSKHSEELKKSIESPENCKKICEISEDCVQWKHSTNGNGECYVGKVIRYGRKAESKEGDAKWTSGWMIERIKAQKTKWECKEPKWKFGQ</sequence>
<evidence type="ECO:0008006" key="11">
    <source>
        <dbReference type="Google" id="ProtNLM"/>
    </source>
</evidence>
<evidence type="ECO:0000256" key="3">
    <source>
        <dbReference type="ARBA" id="ARBA00022692"/>
    </source>
</evidence>
<dbReference type="OrthoDB" id="414175at2759"/>
<comment type="subcellular location">
    <subcellularLocation>
        <location evidence="1">Membrane</location>
        <topology evidence="1">Single-pass type II membrane protein</topology>
    </subcellularLocation>
</comment>
<feature type="compositionally biased region" description="Pro residues" evidence="7">
    <location>
        <begin position="63"/>
        <end position="73"/>
    </location>
</feature>
<evidence type="ECO:0000256" key="2">
    <source>
        <dbReference type="ARBA" id="ARBA00006462"/>
    </source>
</evidence>
<dbReference type="Gene3D" id="3.90.550.50">
    <property type="match status" value="1"/>
</dbReference>
<dbReference type="AlphaFoldDB" id="A0A9P9DID2"/>
<evidence type="ECO:0000256" key="4">
    <source>
        <dbReference type="ARBA" id="ARBA00022968"/>
    </source>
</evidence>
<keyword evidence="4" id="KW-0735">Signal-anchor</keyword>
<feature type="compositionally biased region" description="Low complexity" evidence="7">
    <location>
        <begin position="131"/>
        <end position="141"/>
    </location>
</feature>
<evidence type="ECO:0000313" key="9">
    <source>
        <dbReference type="EMBL" id="KAH7119751.1"/>
    </source>
</evidence>
<gene>
    <name evidence="9" type="ORF">B0J11DRAFT_440122</name>
</gene>
<comment type="caution">
    <text evidence="9">The sequence shown here is derived from an EMBL/GenBank/DDBJ whole genome shotgun (WGS) entry which is preliminary data.</text>
</comment>
<dbReference type="Proteomes" id="UP000700596">
    <property type="component" value="Unassembled WGS sequence"/>
</dbReference>
<keyword evidence="10" id="KW-1185">Reference proteome</keyword>
<evidence type="ECO:0000256" key="8">
    <source>
        <dbReference type="SAM" id="SignalP"/>
    </source>
</evidence>
<evidence type="ECO:0000256" key="1">
    <source>
        <dbReference type="ARBA" id="ARBA00004606"/>
    </source>
</evidence>
<dbReference type="GO" id="GO:0016020">
    <property type="term" value="C:membrane"/>
    <property type="evidence" value="ECO:0007669"/>
    <property type="project" value="UniProtKB-SubCell"/>
</dbReference>
<feature type="chain" id="PRO_5040279903" description="Glycosyltransferase family 31 protein" evidence="8">
    <location>
        <begin position="27"/>
        <end position="554"/>
    </location>
</feature>
<keyword evidence="6" id="KW-0472">Membrane</keyword>
<reference evidence="9" key="1">
    <citation type="journal article" date="2021" name="Nat. Commun.">
        <title>Genetic determinants of endophytism in the Arabidopsis root mycobiome.</title>
        <authorList>
            <person name="Mesny F."/>
            <person name="Miyauchi S."/>
            <person name="Thiergart T."/>
            <person name="Pickel B."/>
            <person name="Atanasova L."/>
            <person name="Karlsson M."/>
            <person name="Huettel B."/>
            <person name="Barry K.W."/>
            <person name="Haridas S."/>
            <person name="Chen C."/>
            <person name="Bauer D."/>
            <person name="Andreopoulos W."/>
            <person name="Pangilinan J."/>
            <person name="LaButti K."/>
            <person name="Riley R."/>
            <person name="Lipzen A."/>
            <person name="Clum A."/>
            <person name="Drula E."/>
            <person name="Henrissat B."/>
            <person name="Kohler A."/>
            <person name="Grigoriev I.V."/>
            <person name="Martin F.M."/>
            <person name="Hacquard S."/>
        </authorList>
    </citation>
    <scope>NUCLEOTIDE SEQUENCE</scope>
    <source>
        <strain evidence="9">MPI-CAGE-CH-0243</strain>
    </source>
</reference>
<feature type="signal peptide" evidence="8">
    <location>
        <begin position="1"/>
        <end position="26"/>
    </location>
</feature>
<evidence type="ECO:0000313" key="10">
    <source>
        <dbReference type="Proteomes" id="UP000700596"/>
    </source>
</evidence>
<dbReference type="EMBL" id="JAGMWT010000011">
    <property type="protein sequence ID" value="KAH7119751.1"/>
    <property type="molecule type" value="Genomic_DNA"/>
</dbReference>
<evidence type="ECO:0000256" key="7">
    <source>
        <dbReference type="SAM" id="MobiDB-lite"/>
    </source>
</evidence>